<comment type="caution">
    <text evidence="11">The sequence shown here is derived from an EMBL/GenBank/DDBJ whole genome shotgun (WGS) entry which is preliminary data.</text>
</comment>
<dbReference type="GO" id="GO:0044781">
    <property type="term" value="P:bacterial-type flagellum organization"/>
    <property type="evidence" value="ECO:0007669"/>
    <property type="project" value="UniProtKB-KW"/>
</dbReference>
<protein>
    <recommendedName>
        <fullName evidence="2">Negative regulator of flagellin synthesis</fullName>
    </recommendedName>
    <alternativeName>
        <fullName evidence="8">Anti-sigma-28 factor</fullName>
    </alternativeName>
</protein>
<reference evidence="11" key="1">
    <citation type="submission" date="2016-10" db="EMBL/GenBank/DDBJ databases">
        <authorList>
            <person name="Varghese N."/>
            <person name="Submissions S."/>
        </authorList>
    </citation>
    <scope>NUCLEOTIDE SEQUENCE [LARGE SCALE GENOMIC DNA]</scope>
    <source>
        <strain evidence="11">LMG 25555</strain>
    </source>
</reference>
<dbReference type="Pfam" id="PF04316">
    <property type="entry name" value="FlgM"/>
    <property type="match status" value="1"/>
</dbReference>
<dbReference type="RefSeq" id="WP_053069576.1">
    <property type="nucleotide sequence ID" value="NZ_FNUD01000002.1"/>
</dbReference>
<dbReference type="PATRIC" id="fig|882211.3.peg.4035"/>
<dbReference type="InterPro" id="IPR031316">
    <property type="entry name" value="FlgM_C"/>
</dbReference>
<keyword evidence="3" id="KW-0678">Repressor</keyword>
<evidence type="ECO:0000256" key="8">
    <source>
        <dbReference type="ARBA" id="ARBA00030117"/>
    </source>
</evidence>
<evidence type="ECO:0000259" key="10">
    <source>
        <dbReference type="Pfam" id="PF04316"/>
    </source>
</evidence>
<dbReference type="InterPro" id="IPR035890">
    <property type="entry name" value="Anti-sigma-28_factor_FlgM_sf"/>
</dbReference>
<evidence type="ECO:0000256" key="5">
    <source>
        <dbReference type="ARBA" id="ARBA00023015"/>
    </source>
</evidence>
<evidence type="ECO:0000256" key="2">
    <source>
        <dbReference type="ARBA" id="ARBA00017823"/>
    </source>
</evidence>
<dbReference type="AlphaFoldDB" id="A0A0J6J373"/>
<accession>A0A0J6J373</accession>
<gene>
    <name evidence="11" type="ORF">SAMN04489800_3463</name>
</gene>
<keyword evidence="6" id="KW-0804">Transcription</keyword>
<feature type="region of interest" description="Disordered" evidence="9">
    <location>
        <begin position="1"/>
        <end position="37"/>
    </location>
</feature>
<evidence type="ECO:0000256" key="3">
    <source>
        <dbReference type="ARBA" id="ARBA00022491"/>
    </source>
</evidence>
<dbReference type="NCBIfam" id="TIGR03824">
    <property type="entry name" value="FlgM_jcvi"/>
    <property type="match status" value="1"/>
</dbReference>
<dbReference type="OrthoDB" id="7026037at2"/>
<organism evidence="11 12">
    <name type="scientific">Pseudomonas deceptionensis</name>
    <dbReference type="NCBI Taxonomy" id="882211"/>
    <lineage>
        <taxon>Bacteria</taxon>
        <taxon>Pseudomonadati</taxon>
        <taxon>Pseudomonadota</taxon>
        <taxon>Gammaproteobacteria</taxon>
        <taxon>Pseudomonadales</taxon>
        <taxon>Pseudomonadaceae</taxon>
        <taxon>Pseudomonas</taxon>
    </lineage>
</organism>
<keyword evidence="4" id="KW-1005">Bacterial flagellum biogenesis</keyword>
<evidence type="ECO:0000256" key="6">
    <source>
        <dbReference type="ARBA" id="ARBA00023163"/>
    </source>
</evidence>
<dbReference type="Proteomes" id="UP000183613">
    <property type="component" value="Unassembled WGS sequence"/>
</dbReference>
<evidence type="ECO:0000256" key="7">
    <source>
        <dbReference type="ARBA" id="ARBA00024739"/>
    </source>
</evidence>
<name>A0A0J6J373_PSEDM</name>
<comment type="similarity">
    <text evidence="1">Belongs to the FlgM family.</text>
</comment>
<dbReference type="InterPro" id="IPR007412">
    <property type="entry name" value="FlgM"/>
</dbReference>
<feature type="domain" description="Anti-sigma-28 factor FlgM C-terminal" evidence="10">
    <location>
        <begin position="44"/>
        <end position="87"/>
    </location>
</feature>
<evidence type="ECO:0000313" key="12">
    <source>
        <dbReference type="Proteomes" id="UP000183613"/>
    </source>
</evidence>
<keyword evidence="5" id="KW-0805">Transcription regulation</keyword>
<keyword evidence="12" id="KW-1185">Reference proteome</keyword>
<dbReference type="GO" id="GO:0045892">
    <property type="term" value="P:negative regulation of DNA-templated transcription"/>
    <property type="evidence" value="ECO:0007669"/>
    <property type="project" value="InterPro"/>
</dbReference>
<evidence type="ECO:0000256" key="4">
    <source>
        <dbReference type="ARBA" id="ARBA00022795"/>
    </source>
</evidence>
<evidence type="ECO:0000256" key="1">
    <source>
        <dbReference type="ARBA" id="ARBA00005322"/>
    </source>
</evidence>
<evidence type="ECO:0000313" key="11">
    <source>
        <dbReference type="EMBL" id="SEE99857.1"/>
    </source>
</evidence>
<comment type="function">
    <text evidence="7">Responsible for the coupling of flagellin expression to flagellar assembly by preventing expression of the flagellin genes when a component of the middle class of proteins is defective. It negatively regulates flagellar genes by inhibiting the activity of FliA by directly binding to FliA.</text>
</comment>
<evidence type="ECO:0000256" key="9">
    <source>
        <dbReference type="SAM" id="MobiDB-lite"/>
    </source>
</evidence>
<dbReference type="SUPFAM" id="SSF101498">
    <property type="entry name" value="Anti-sigma factor FlgM"/>
    <property type="match status" value="1"/>
</dbReference>
<sequence length="93" mass="9509">MEITRQPVISFTPSAERPVSGSSERTGSGPVTPVSAPAAVKPGLEQIHSALGQLPQVDLDKVATLKAALAAGSLTSDSASLAGAMLNYHRGER</sequence>
<dbReference type="EMBL" id="FNUD01000002">
    <property type="protein sequence ID" value="SEE99857.1"/>
    <property type="molecule type" value="Genomic_DNA"/>
</dbReference>
<proteinExistence type="inferred from homology"/>